<reference evidence="2" key="1">
    <citation type="submission" date="2020-07" db="EMBL/GenBank/DDBJ databases">
        <title>Clarias magur genome sequencing, assembly and annotation.</title>
        <authorList>
            <person name="Kushwaha B."/>
            <person name="Kumar R."/>
            <person name="Das P."/>
            <person name="Joshi C.G."/>
            <person name="Kumar D."/>
            <person name="Nagpure N.S."/>
            <person name="Pandey M."/>
            <person name="Agarwal S."/>
            <person name="Srivastava S."/>
            <person name="Singh M."/>
            <person name="Sahoo L."/>
            <person name="Jayasankar P."/>
            <person name="Meher P.K."/>
            <person name="Koringa P.G."/>
            <person name="Iquebal M.A."/>
            <person name="Das S.P."/>
            <person name="Bit A."/>
            <person name="Patnaik S."/>
            <person name="Patel N."/>
            <person name="Shah T.M."/>
            <person name="Hinsu A."/>
            <person name="Jena J.K."/>
        </authorList>
    </citation>
    <scope>NUCLEOTIDE SEQUENCE</scope>
    <source>
        <strain evidence="2">CIFAMagur01</strain>
        <tissue evidence="2">Testis</tissue>
    </source>
</reference>
<evidence type="ECO:0000259" key="1">
    <source>
        <dbReference type="Pfam" id="PF17654"/>
    </source>
</evidence>
<accession>A0A8J4X6I5</accession>
<gene>
    <name evidence="2" type="ORF">DAT39_004232</name>
</gene>
<dbReference type="Proteomes" id="UP000727407">
    <property type="component" value="Unassembled WGS sequence"/>
</dbReference>
<evidence type="ECO:0000313" key="3">
    <source>
        <dbReference type="Proteomes" id="UP000727407"/>
    </source>
</evidence>
<dbReference type="EMBL" id="QNUK01000038">
    <property type="protein sequence ID" value="KAF5906062.1"/>
    <property type="molecule type" value="Genomic_DNA"/>
</dbReference>
<proteinExistence type="predicted"/>
<organism evidence="2 3">
    <name type="scientific">Clarias magur</name>
    <name type="common">Asian catfish</name>
    <name type="synonym">Macropteronotus magur</name>
    <dbReference type="NCBI Taxonomy" id="1594786"/>
    <lineage>
        <taxon>Eukaryota</taxon>
        <taxon>Metazoa</taxon>
        <taxon>Chordata</taxon>
        <taxon>Craniata</taxon>
        <taxon>Vertebrata</taxon>
        <taxon>Euteleostomi</taxon>
        <taxon>Actinopterygii</taxon>
        <taxon>Neopterygii</taxon>
        <taxon>Teleostei</taxon>
        <taxon>Ostariophysi</taxon>
        <taxon>Siluriformes</taxon>
        <taxon>Clariidae</taxon>
        <taxon>Clarias</taxon>
    </lineage>
</organism>
<feature type="domain" description="tRNA selenocysteine 1-associated protein 1 C-terminal" evidence="1">
    <location>
        <begin position="11"/>
        <end position="51"/>
    </location>
</feature>
<protein>
    <submittedName>
        <fullName evidence="2">tRNA selenocysteine 1-associated protein 1-like isoform X2</fullName>
    </submittedName>
</protein>
<dbReference type="AlphaFoldDB" id="A0A8J4X6I5"/>
<dbReference type="InterPro" id="IPR040434">
    <property type="entry name" value="TSAP1"/>
</dbReference>
<dbReference type="Pfam" id="PF17654">
    <property type="entry name" value="Trnau1ap"/>
    <property type="match status" value="1"/>
</dbReference>
<name>A0A8J4X6I5_CLAMG</name>
<dbReference type="OrthoDB" id="446113at2759"/>
<keyword evidence="3" id="KW-1185">Reference proteome</keyword>
<dbReference type="PANTHER" id="PTHR37457">
    <property type="entry name" value="TRNA SELENOCYSTEINE 1-ASSOCIATED PROTEIN 1-RELATED"/>
    <property type="match status" value="1"/>
</dbReference>
<dbReference type="PANTHER" id="PTHR37457:SF1">
    <property type="entry name" value="SIMILAR TO HUMAN CHROMOSOME 6 OPEN READING FRAME 52"/>
    <property type="match status" value="1"/>
</dbReference>
<comment type="caution">
    <text evidence="2">The sequence shown here is derived from an EMBL/GenBank/DDBJ whole genome shotgun (WGS) entry which is preliminary data.</text>
</comment>
<sequence length="52" mass="6317">MPLKRLKRRMKPNPPVDVESLNKQYMERSEELYESLRDCYWQPLDCITSEIS</sequence>
<evidence type="ECO:0000313" key="2">
    <source>
        <dbReference type="EMBL" id="KAF5906062.1"/>
    </source>
</evidence>
<dbReference type="InterPro" id="IPR041085">
    <property type="entry name" value="TSAP1_C"/>
</dbReference>